<evidence type="ECO:0000313" key="7">
    <source>
        <dbReference type="Proteomes" id="UP000271008"/>
    </source>
</evidence>
<reference evidence="4 9" key="3">
    <citation type="submission" date="2019-12" db="EMBL/GenBank/DDBJ databases">
        <title>Enteriobacteria Tanzani isolates_8377-8380.</title>
        <authorList>
            <person name="Subbiah M."/>
            <person name="Call D."/>
        </authorList>
    </citation>
    <scope>NUCLEOTIDE SEQUENCE [LARGE SCALE GENOMIC DNA]</scope>
    <source>
        <strain evidence="4 9">8378wH8</strain>
    </source>
</reference>
<evidence type="ECO:0000313" key="8">
    <source>
        <dbReference type="Proteomes" id="UP000436141"/>
    </source>
</evidence>
<evidence type="ECO:0000313" key="6">
    <source>
        <dbReference type="EMBL" id="RRD68759.1"/>
    </source>
</evidence>
<evidence type="ECO:0000313" key="10">
    <source>
        <dbReference type="Proteomes" id="UP000537181"/>
    </source>
</evidence>
<dbReference type="EMBL" id="AASWKX010000026">
    <property type="protein sequence ID" value="EFH6167148.1"/>
    <property type="molecule type" value="Genomic_DNA"/>
</dbReference>
<evidence type="ECO:0000313" key="3">
    <source>
        <dbReference type="EMBL" id="MCV5623885.1"/>
    </source>
</evidence>
<feature type="transmembrane region" description="Helical" evidence="1">
    <location>
        <begin position="15"/>
        <end position="37"/>
    </location>
</feature>
<protein>
    <submittedName>
        <fullName evidence="6">Uncharacterized protein</fullName>
    </submittedName>
</protein>
<dbReference type="EMBL" id="JAOVKC010000026">
    <property type="protein sequence ID" value="MCV5623885.1"/>
    <property type="molecule type" value="Genomic_DNA"/>
</dbReference>
<dbReference type="EMBL" id="WTRC01000309">
    <property type="protein sequence ID" value="MWT22660.1"/>
    <property type="molecule type" value="Genomic_DNA"/>
</dbReference>
<gene>
    <name evidence="6" type="ORF">EIA08_28430</name>
    <name evidence="2" type="ORF">GAJ12_19160</name>
    <name evidence="4" type="ORF">GP965_17355</name>
    <name evidence="5" type="ORF">GRW05_27570</name>
    <name evidence="3" type="ORF">OFN31_19230</name>
</gene>
<dbReference type="EMBL" id="RQTU01000202">
    <property type="protein sequence ID" value="RRD68759.1"/>
    <property type="molecule type" value="Genomic_DNA"/>
</dbReference>
<dbReference type="Proteomes" id="UP000436141">
    <property type="component" value="Unassembled WGS sequence"/>
</dbReference>
<evidence type="ECO:0000256" key="1">
    <source>
        <dbReference type="SAM" id="Phobius"/>
    </source>
</evidence>
<evidence type="ECO:0000313" key="5">
    <source>
        <dbReference type="EMBL" id="MXI77934.1"/>
    </source>
</evidence>
<dbReference type="EMBL" id="WUIY01000488">
    <property type="protein sequence ID" value="MXI77934.1"/>
    <property type="molecule type" value="Genomic_DNA"/>
</dbReference>
<name>A0A0K4V5V9_ECOLX</name>
<dbReference type="Proteomes" id="UP000271008">
    <property type="component" value="Unassembled WGS sequence"/>
</dbReference>
<evidence type="ECO:0000313" key="9">
    <source>
        <dbReference type="Proteomes" id="UP000462410"/>
    </source>
</evidence>
<dbReference type="Proteomes" id="UP001208624">
    <property type="component" value="Unassembled WGS sequence"/>
</dbReference>
<proteinExistence type="predicted"/>
<reference evidence="6 7" key="1">
    <citation type="submission" date="2018-11" db="EMBL/GenBank/DDBJ databases">
        <title>Enterobacteriaceae from Patient.</title>
        <authorList>
            <person name="Shen C."/>
            <person name="Yang Y."/>
            <person name="Tian G."/>
        </authorList>
    </citation>
    <scope>NUCLEOTIDE SEQUENCE [LARGE SCALE GENOMIC DNA]</scope>
    <source>
        <strain evidence="6 7">GBGD28</strain>
    </source>
</reference>
<reference evidence="3" key="5">
    <citation type="submission" date="2023-06" db="EMBL/GenBank/DDBJ databases">
        <title>Deciphering the underlying mechanisms mediating the transmission of blaNDM gene from human to animals in China.</title>
        <authorList>
            <person name="Chen K."/>
            <person name="Chen S."/>
        </authorList>
    </citation>
    <scope>NUCLEOTIDE SEQUENCE</scope>
    <source>
        <strain evidence="3">1199</strain>
    </source>
</reference>
<accession>A0A0K4V5V9</accession>
<dbReference type="RefSeq" id="WP_001421370.1">
    <property type="nucleotide sequence ID" value="NZ_AP021891.1"/>
</dbReference>
<sequence length="65" mass="7497">MDGESFNFDDNDIEFIASMYASCKLSGSIAPIMHIMVSIPRNKKKQFYERVEHYCSLYSNKNPPS</sequence>
<evidence type="ECO:0000313" key="4">
    <source>
        <dbReference type="EMBL" id="MWT22660.1"/>
    </source>
</evidence>
<keyword evidence="1" id="KW-0812">Transmembrane</keyword>
<evidence type="ECO:0000313" key="2">
    <source>
        <dbReference type="EMBL" id="EFH6167148.1"/>
    </source>
</evidence>
<keyword evidence="1" id="KW-0472">Membrane</keyword>
<reference evidence="2 10" key="4">
    <citation type="submission" date="2019-12" db="EMBL/GenBank/DDBJ databases">
        <authorList>
            <consortium name="NARMS: The National Antimicrobial Resistance Monitoring System"/>
        </authorList>
    </citation>
    <scope>NUCLEOTIDE SEQUENCE [LARGE SCALE GENOMIC DNA]</scope>
    <source>
        <strain evidence="2 10">CVM N19EC0596</strain>
    </source>
</reference>
<dbReference type="AlphaFoldDB" id="A0A0K4V5V9"/>
<reference evidence="5 8" key="2">
    <citation type="submission" date="2019-12" db="EMBL/GenBank/DDBJ databases">
        <title>Enteriobacteria Tanzani isolates_10434.</title>
        <authorList>
            <person name="Subbiah M."/>
            <person name="Call D."/>
        </authorList>
    </citation>
    <scope>NUCLEOTIDE SEQUENCE [LARGE SCALE GENOMIC DNA]</scope>
    <source>
        <strain evidence="5 8">10434wD1</strain>
    </source>
</reference>
<dbReference type="Proteomes" id="UP000537181">
    <property type="component" value="Unassembled WGS sequence"/>
</dbReference>
<comment type="caution">
    <text evidence="6">The sequence shown here is derived from an EMBL/GenBank/DDBJ whole genome shotgun (WGS) entry which is preliminary data.</text>
</comment>
<organism evidence="6 7">
    <name type="scientific">Escherichia coli</name>
    <dbReference type="NCBI Taxonomy" id="562"/>
    <lineage>
        <taxon>Bacteria</taxon>
        <taxon>Pseudomonadati</taxon>
        <taxon>Pseudomonadota</taxon>
        <taxon>Gammaproteobacteria</taxon>
        <taxon>Enterobacterales</taxon>
        <taxon>Enterobacteriaceae</taxon>
        <taxon>Escherichia</taxon>
    </lineage>
</organism>
<keyword evidence="1" id="KW-1133">Transmembrane helix</keyword>
<dbReference type="Proteomes" id="UP000462410">
    <property type="component" value="Unassembled WGS sequence"/>
</dbReference>